<gene>
    <name evidence="5" type="ORF">CHH72_14585</name>
</gene>
<dbReference type="InterPro" id="IPR003439">
    <property type="entry name" value="ABC_transporter-like_ATP-bd"/>
</dbReference>
<dbReference type="GO" id="GO:0016887">
    <property type="term" value="F:ATP hydrolysis activity"/>
    <property type="evidence" value="ECO:0007669"/>
    <property type="project" value="InterPro"/>
</dbReference>
<evidence type="ECO:0000256" key="3">
    <source>
        <dbReference type="ARBA" id="ARBA00022840"/>
    </source>
</evidence>
<dbReference type="InterPro" id="IPR003593">
    <property type="entry name" value="AAA+_ATPase"/>
</dbReference>
<dbReference type="InterPro" id="IPR027417">
    <property type="entry name" value="P-loop_NTPase"/>
</dbReference>
<evidence type="ECO:0000313" key="5">
    <source>
        <dbReference type="EMBL" id="PAE88072.1"/>
    </source>
</evidence>
<comment type="caution">
    <text evidence="5">The sequence shown here is derived from an EMBL/GenBank/DDBJ whole genome shotgun (WGS) entry which is preliminary data.</text>
</comment>
<dbReference type="GO" id="GO:0005524">
    <property type="term" value="F:ATP binding"/>
    <property type="evidence" value="ECO:0007669"/>
    <property type="project" value="UniProtKB-KW"/>
</dbReference>
<evidence type="ECO:0000259" key="4">
    <source>
        <dbReference type="PROSITE" id="PS50893"/>
    </source>
</evidence>
<dbReference type="Pfam" id="PF00005">
    <property type="entry name" value="ABC_tran"/>
    <property type="match status" value="1"/>
</dbReference>
<dbReference type="SUPFAM" id="SSF52540">
    <property type="entry name" value="P-loop containing nucleoside triphosphate hydrolases"/>
    <property type="match status" value="1"/>
</dbReference>
<evidence type="ECO:0000256" key="2">
    <source>
        <dbReference type="ARBA" id="ARBA00022741"/>
    </source>
</evidence>
<dbReference type="SMART" id="SM00382">
    <property type="entry name" value="AAA"/>
    <property type="match status" value="1"/>
</dbReference>
<keyword evidence="1" id="KW-0813">Transport</keyword>
<protein>
    <recommendedName>
        <fullName evidence="4">ABC transporter domain-containing protein</fullName>
    </recommendedName>
</protein>
<dbReference type="Gene3D" id="3.40.50.300">
    <property type="entry name" value="P-loop containing nucleotide triphosphate hydrolases"/>
    <property type="match status" value="1"/>
</dbReference>
<dbReference type="Pfam" id="PF13732">
    <property type="entry name" value="DrrA1-3_C"/>
    <property type="match status" value="1"/>
</dbReference>
<dbReference type="EMBL" id="NPCC01000023">
    <property type="protein sequence ID" value="PAE88072.1"/>
    <property type="molecule type" value="Genomic_DNA"/>
</dbReference>
<dbReference type="InterPro" id="IPR025302">
    <property type="entry name" value="DrrA1/2-like_C"/>
</dbReference>
<dbReference type="AlphaFoldDB" id="A0A268NX30"/>
<feature type="domain" description="ABC transporter" evidence="4">
    <location>
        <begin position="5"/>
        <end position="232"/>
    </location>
</feature>
<dbReference type="PANTHER" id="PTHR43582">
    <property type="entry name" value="LINEARMYCIN RESISTANCE ATP-BINDING PROTEIN LNRL"/>
    <property type="match status" value="1"/>
</dbReference>
<keyword evidence="2" id="KW-0547">Nucleotide-binding</keyword>
<dbReference type="PROSITE" id="PS50893">
    <property type="entry name" value="ABC_TRANSPORTER_2"/>
    <property type="match status" value="1"/>
</dbReference>
<evidence type="ECO:0000313" key="6">
    <source>
        <dbReference type="Proteomes" id="UP000216207"/>
    </source>
</evidence>
<sequence>MNAAIQLKKVRKTYGKKIKAVQDLSLTIAEGSIYALLGPNGSGKSTTFRILTTLASADQGEIHYFGSPKINKQTIGCVAQNSGVDPTATGRENLMLQGRIYGLPKKALKQRVNELLAVFHLQEAADRLSKHYSGGMKRKLDLAMGIIHRPKLLFLDEPTTGLDPESRAELWQMIKQLQSEAGMTVLLTTHYMEEADELADRIAFMNEGRIVAEGTPDEMKNKVGGDTITIESREAQVAAQVLAAAYSVQQPEQQDESTLHVVTENGAEKLPHVIRLLEEQHIPVDSIKVSRPDLGDAYLLYTGKTLRKEETS</sequence>
<name>A0A268NX30_SHOCL</name>
<proteinExistence type="predicted"/>
<accession>A0A268NX30</accession>
<keyword evidence="3" id="KW-0067">ATP-binding</keyword>
<dbReference type="PROSITE" id="PS00211">
    <property type="entry name" value="ABC_TRANSPORTER_1"/>
    <property type="match status" value="1"/>
</dbReference>
<dbReference type="RefSeq" id="WP_095236109.1">
    <property type="nucleotide sequence ID" value="NZ_NPCC01000023.1"/>
</dbReference>
<dbReference type="Proteomes" id="UP000216207">
    <property type="component" value="Unassembled WGS sequence"/>
</dbReference>
<organism evidence="5 6">
    <name type="scientific">Shouchella clausii</name>
    <name type="common">Alkalihalobacillus clausii</name>
    <dbReference type="NCBI Taxonomy" id="79880"/>
    <lineage>
        <taxon>Bacteria</taxon>
        <taxon>Bacillati</taxon>
        <taxon>Bacillota</taxon>
        <taxon>Bacilli</taxon>
        <taxon>Bacillales</taxon>
        <taxon>Bacillaceae</taxon>
        <taxon>Shouchella</taxon>
    </lineage>
</organism>
<reference evidence="5 6" key="1">
    <citation type="submission" date="2017-07" db="EMBL/GenBank/DDBJ databases">
        <title>Isolation and whole genome analysis of endospore-forming bacteria from heroin.</title>
        <authorList>
            <person name="Kalinowski J."/>
            <person name="Ahrens B."/>
            <person name="Al-Dilaimi A."/>
            <person name="Winkler A."/>
            <person name="Wibberg D."/>
            <person name="Schleenbecker U."/>
            <person name="Ruckert C."/>
            <person name="Wolfel R."/>
            <person name="Grass G."/>
        </authorList>
    </citation>
    <scope>NUCLEOTIDE SEQUENCE [LARGE SCALE GENOMIC DNA]</scope>
    <source>
        <strain evidence="5 6">7539</strain>
    </source>
</reference>
<dbReference type="InterPro" id="IPR017871">
    <property type="entry name" value="ABC_transporter-like_CS"/>
</dbReference>
<evidence type="ECO:0000256" key="1">
    <source>
        <dbReference type="ARBA" id="ARBA00022448"/>
    </source>
</evidence>
<dbReference type="PANTHER" id="PTHR43582:SF5">
    <property type="entry name" value="ABC TRANSPORTER"/>
    <property type="match status" value="1"/>
</dbReference>